<dbReference type="EMBL" id="LAZR01005401">
    <property type="protein sequence ID" value="KKN00220.1"/>
    <property type="molecule type" value="Genomic_DNA"/>
</dbReference>
<evidence type="ECO:0000313" key="2">
    <source>
        <dbReference type="EMBL" id="KKN00220.1"/>
    </source>
</evidence>
<proteinExistence type="predicted"/>
<evidence type="ECO:0000256" key="1">
    <source>
        <dbReference type="SAM" id="Coils"/>
    </source>
</evidence>
<evidence type="ECO:0008006" key="3">
    <source>
        <dbReference type="Google" id="ProtNLM"/>
    </source>
</evidence>
<name>A0A0F9LYH6_9ZZZZ</name>
<sequence>MKQLIPPVIDKTLEKKEFDGNLIYESLLKETCISKENAKKITTEIIRRIIGISSLIPYLTSPMIREIANVTLLQYGLTEERLDYTRIGFPRYDLKKIYENNNKPKTDIKILEHIRNEFSNVEDLINTIKKQKLEMAKTNERL</sequence>
<comment type="caution">
    <text evidence="2">The sequence shown here is derived from an EMBL/GenBank/DDBJ whole genome shotgun (WGS) entry which is preliminary data.</text>
</comment>
<feature type="coiled-coil region" evidence="1">
    <location>
        <begin position="111"/>
        <end position="141"/>
    </location>
</feature>
<gene>
    <name evidence="2" type="ORF">LCGC14_1139920</name>
</gene>
<keyword evidence="1" id="KW-0175">Coiled coil</keyword>
<organism evidence="2">
    <name type="scientific">marine sediment metagenome</name>
    <dbReference type="NCBI Taxonomy" id="412755"/>
    <lineage>
        <taxon>unclassified sequences</taxon>
        <taxon>metagenomes</taxon>
        <taxon>ecological metagenomes</taxon>
    </lineage>
</organism>
<dbReference type="AlphaFoldDB" id="A0A0F9LYH6"/>
<accession>A0A0F9LYH6</accession>
<protein>
    <recommendedName>
        <fullName evidence="3">ATP-cone domain-containing protein</fullName>
    </recommendedName>
</protein>
<reference evidence="2" key="1">
    <citation type="journal article" date="2015" name="Nature">
        <title>Complex archaea that bridge the gap between prokaryotes and eukaryotes.</title>
        <authorList>
            <person name="Spang A."/>
            <person name="Saw J.H."/>
            <person name="Jorgensen S.L."/>
            <person name="Zaremba-Niedzwiedzka K."/>
            <person name="Martijn J."/>
            <person name="Lind A.E."/>
            <person name="van Eijk R."/>
            <person name="Schleper C."/>
            <person name="Guy L."/>
            <person name="Ettema T.J."/>
        </authorList>
    </citation>
    <scope>NUCLEOTIDE SEQUENCE</scope>
</reference>